<keyword evidence="2" id="KW-0813">Transport</keyword>
<dbReference type="STRING" id="933388.S8AW05"/>
<name>S8AW05_PENO1</name>
<keyword evidence="5 7" id="KW-1133">Transmembrane helix</keyword>
<feature type="transmembrane region" description="Helical" evidence="7">
    <location>
        <begin position="363"/>
        <end position="386"/>
    </location>
</feature>
<dbReference type="Gene3D" id="1.20.120.1770">
    <property type="match status" value="1"/>
</dbReference>
<evidence type="ECO:0000256" key="7">
    <source>
        <dbReference type="SAM" id="Phobius"/>
    </source>
</evidence>
<feature type="domain" description="Cytochrome b561" evidence="10">
    <location>
        <begin position="194"/>
        <end position="389"/>
    </location>
</feature>
<dbReference type="CDD" id="cd09630">
    <property type="entry name" value="CDH_like_cytochrome"/>
    <property type="match status" value="1"/>
</dbReference>
<dbReference type="eggNOG" id="ENOG502SJ74">
    <property type="taxonomic scope" value="Eukaryota"/>
</dbReference>
<feature type="chain" id="PRO_5004548781" description="DOMON domain-containing protein" evidence="8">
    <location>
        <begin position="31"/>
        <end position="411"/>
    </location>
</feature>
<accession>S8AW05</accession>
<keyword evidence="6 7" id="KW-0472">Membrane</keyword>
<keyword evidence="3 7" id="KW-0812">Transmembrane</keyword>
<feature type="signal peptide" evidence="8">
    <location>
        <begin position="1"/>
        <end position="30"/>
    </location>
</feature>
<dbReference type="PROSITE" id="PS50836">
    <property type="entry name" value="DOMON"/>
    <property type="match status" value="1"/>
</dbReference>
<evidence type="ECO:0000256" key="3">
    <source>
        <dbReference type="ARBA" id="ARBA00022692"/>
    </source>
</evidence>
<dbReference type="EMBL" id="KB644412">
    <property type="protein sequence ID" value="EPS30423.1"/>
    <property type="molecule type" value="Genomic_DNA"/>
</dbReference>
<dbReference type="InterPro" id="IPR005018">
    <property type="entry name" value="DOMON_domain"/>
</dbReference>
<dbReference type="PROSITE" id="PS50939">
    <property type="entry name" value="CYTOCHROME_B561"/>
    <property type="match status" value="1"/>
</dbReference>
<feature type="transmembrane region" description="Helical" evidence="7">
    <location>
        <begin position="296"/>
        <end position="316"/>
    </location>
</feature>
<dbReference type="SMART" id="SM00665">
    <property type="entry name" value="B561"/>
    <property type="match status" value="1"/>
</dbReference>
<organism evidence="11 12">
    <name type="scientific">Penicillium oxalicum (strain 114-2 / CGMCC 5302)</name>
    <name type="common">Penicillium decumbens</name>
    <dbReference type="NCBI Taxonomy" id="933388"/>
    <lineage>
        <taxon>Eukaryota</taxon>
        <taxon>Fungi</taxon>
        <taxon>Dikarya</taxon>
        <taxon>Ascomycota</taxon>
        <taxon>Pezizomycotina</taxon>
        <taxon>Eurotiomycetes</taxon>
        <taxon>Eurotiomycetidae</taxon>
        <taxon>Eurotiales</taxon>
        <taxon>Aspergillaceae</taxon>
        <taxon>Penicillium</taxon>
    </lineage>
</organism>
<reference evidence="11 12" key="1">
    <citation type="journal article" date="2013" name="PLoS ONE">
        <title>Genomic and secretomic analyses reveal unique features of the lignocellulolytic enzyme system of Penicillium decumbens.</title>
        <authorList>
            <person name="Liu G."/>
            <person name="Zhang L."/>
            <person name="Wei X."/>
            <person name="Zou G."/>
            <person name="Qin Y."/>
            <person name="Ma L."/>
            <person name="Li J."/>
            <person name="Zheng H."/>
            <person name="Wang S."/>
            <person name="Wang C."/>
            <person name="Xun L."/>
            <person name="Zhao G.-P."/>
            <person name="Zhou Z."/>
            <person name="Qu Y."/>
        </authorList>
    </citation>
    <scope>NUCLEOTIDE SEQUENCE [LARGE SCALE GENOMIC DNA]</scope>
    <source>
        <strain evidence="12">114-2 / CGMCC 5302</strain>
    </source>
</reference>
<dbReference type="InterPro" id="IPR015920">
    <property type="entry name" value="Cellobiose_DH-like_cyt"/>
</dbReference>
<dbReference type="Pfam" id="PF16010">
    <property type="entry name" value="CDH-cyt"/>
    <property type="match status" value="1"/>
</dbReference>
<proteinExistence type="predicted"/>
<dbReference type="InterPro" id="IPR006593">
    <property type="entry name" value="Cyt_b561/ferric_Rdtase_TM"/>
</dbReference>
<dbReference type="HOGENOM" id="CLU_031471_0_0_1"/>
<feature type="transmembrane region" description="Helical" evidence="7">
    <location>
        <begin position="230"/>
        <end position="254"/>
    </location>
</feature>
<dbReference type="PANTHER" id="PTHR47797">
    <property type="entry name" value="DEHYDROGENASE, PUTATIVE (AFU_ORTHOLOGUE AFUA_8G05805)-RELATED"/>
    <property type="match status" value="1"/>
</dbReference>
<dbReference type="GO" id="GO:0016020">
    <property type="term" value="C:membrane"/>
    <property type="evidence" value="ECO:0007669"/>
    <property type="project" value="UniProtKB-SubCell"/>
</dbReference>
<evidence type="ECO:0000259" key="9">
    <source>
        <dbReference type="PROSITE" id="PS50836"/>
    </source>
</evidence>
<keyword evidence="8" id="KW-0732">Signal</keyword>
<evidence type="ECO:0000313" key="11">
    <source>
        <dbReference type="EMBL" id="EPS30423.1"/>
    </source>
</evidence>
<dbReference type="Pfam" id="PF03188">
    <property type="entry name" value="Cytochrom_B561"/>
    <property type="match status" value="1"/>
</dbReference>
<evidence type="ECO:0000256" key="6">
    <source>
        <dbReference type="ARBA" id="ARBA00023136"/>
    </source>
</evidence>
<comment type="subcellular location">
    <subcellularLocation>
        <location evidence="1">Membrane</location>
    </subcellularLocation>
</comment>
<evidence type="ECO:0000256" key="5">
    <source>
        <dbReference type="ARBA" id="ARBA00022989"/>
    </source>
</evidence>
<dbReference type="CDD" id="cd08760">
    <property type="entry name" value="Cyt_b561_FRRS1_like"/>
    <property type="match status" value="1"/>
</dbReference>
<keyword evidence="4" id="KW-0249">Electron transport</keyword>
<keyword evidence="12" id="KW-1185">Reference proteome</keyword>
<gene>
    <name evidence="11" type="ORF">PDE_05374</name>
</gene>
<evidence type="ECO:0000256" key="8">
    <source>
        <dbReference type="SAM" id="SignalP"/>
    </source>
</evidence>
<dbReference type="SMART" id="SM00664">
    <property type="entry name" value="DoH"/>
    <property type="match status" value="1"/>
</dbReference>
<dbReference type="AlphaFoldDB" id="S8AW05"/>
<evidence type="ECO:0000256" key="4">
    <source>
        <dbReference type="ARBA" id="ARBA00022982"/>
    </source>
</evidence>
<dbReference type="Gene3D" id="2.60.40.1210">
    <property type="entry name" value="Cellobiose dehydrogenase, cytochrome domain"/>
    <property type="match status" value="1"/>
</dbReference>
<protein>
    <recommendedName>
        <fullName evidence="13">DOMON domain-containing protein</fullName>
    </recommendedName>
</protein>
<dbReference type="SUPFAM" id="SSF49344">
    <property type="entry name" value="CBD9-like"/>
    <property type="match status" value="1"/>
</dbReference>
<feature type="transmembrane region" description="Helical" evidence="7">
    <location>
        <begin position="266"/>
        <end position="284"/>
    </location>
</feature>
<dbReference type="Proteomes" id="UP000019376">
    <property type="component" value="Unassembled WGS sequence"/>
</dbReference>
<sequence length="411" mass="45039">MWFGSRDKVTRGLLTGLSLLATQTVRVVSATESASVYNYPLGSKANYTFALNIPDGSNDLHFHLSGPASYSWIAVGTGDEMADSMMILVYSSADGKNVTVSPRLASGEQEPEYSSSIDVTLLEGTGLANNIMTVNARCNNCTTWKTGSLDLQSSSQPWNFALGPTGSSVRLLRSDSKTASIERHSKYGVFKMDMVHATGGSDGLPSTSSYAQSQGTESEEFTSDSNWPSIIHALAACIAIIFLFPFGAILLRVFPQSVRWHWVNQTLSTGIAILGLILGFYLSTQFTKSQSWNSTHQIIGIIILIAILLQWGMGFWHHLQYKKTKAPTRFGVVHRYFGFIVILLAIINGGIGLDWSYASTGAIVGYSVGVAVVSLVFVGLLVWARLKPRDGRKGFRRQEEEELSERTPQRW</sequence>
<evidence type="ECO:0000256" key="2">
    <source>
        <dbReference type="ARBA" id="ARBA00022448"/>
    </source>
</evidence>
<feature type="domain" description="DOMON" evidence="9">
    <location>
        <begin position="45"/>
        <end position="163"/>
    </location>
</feature>
<evidence type="ECO:0008006" key="13">
    <source>
        <dbReference type="Google" id="ProtNLM"/>
    </source>
</evidence>
<evidence type="ECO:0000313" key="12">
    <source>
        <dbReference type="Proteomes" id="UP000019376"/>
    </source>
</evidence>
<evidence type="ECO:0000259" key="10">
    <source>
        <dbReference type="PROSITE" id="PS50939"/>
    </source>
</evidence>
<dbReference type="PhylomeDB" id="S8AW05"/>
<evidence type="ECO:0000256" key="1">
    <source>
        <dbReference type="ARBA" id="ARBA00004370"/>
    </source>
</evidence>
<dbReference type="PANTHER" id="PTHR47797:SF1">
    <property type="entry name" value="CYTOCHROME B561 DOMAIN-CONTAINING PROTEIN-RELATED"/>
    <property type="match status" value="1"/>
</dbReference>
<feature type="transmembrane region" description="Helical" evidence="7">
    <location>
        <begin position="336"/>
        <end position="357"/>
    </location>
</feature>
<dbReference type="OrthoDB" id="19261at2759"/>